<dbReference type="PANTHER" id="PTHR33053:SF9">
    <property type="entry name" value="AGAP000105-PA"/>
    <property type="match status" value="1"/>
</dbReference>
<gene>
    <name evidence="1" type="ORF">APZ42_031469</name>
</gene>
<dbReference type="PANTHER" id="PTHR33053">
    <property type="entry name" value="PROTEIN, PUTATIVE-RELATED"/>
    <property type="match status" value="1"/>
</dbReference>
<comment type="caution">
    <text evidence="1">The sequence shown here is derived from an EMBL/GenBank/DDBJ whole genome shotgun (WGS) entry which is preliminary data.</text>
</comment>
<sequence length="224" mass="25628">MVNDYLRDFVEEALQLELEGVAFRGTTIFVSVVAFICDLPAKSFITRVKGHTGHYSCTKCKTKGTLYNPNVNNPNSSRVTFPQLNALPRTDHSFRNKLQPEHHKGVTILEELDIDLISGIPLDPMHLTDLGVTRKLFVSWIRGKYRNVKLSREKQNLLAKRIDHVRSYIPDDFPRKLGPLDLLDRPKSEAINCLFLGNLLWVLKHVYIGTLFDEINYGSNHTKI</sequence>
<accession>A0A164MU14</accession>
<proteinExistence type="predicted"/>
<dbReference type="EMBL" id="LRGB01002951">
    <property type="protein sequence ID" value="KZS05360.1"/>
    <property type="molecule type" value="Genomic_DNA"/>
</dbReference>
<evidence type="ECO:0000313" key="2">
    <source>
        <dbReference type="Proteomes" id="UP000076858"/>
    </source>
</evidence>
<evidence type="ECO:0000313" key="1">
    <source>
        <dbReference type="EMBL" id="KZS05360.1"/>
    </source>
</evidence>
<name>A0A164MU14_9CRUS</name>
<reference evidence="1 2" key="1">
    <citation type="submission" date="2016-03" db="EMBL/GenBank/DDBJ databases">
        <title>EvidentialGene: Evidence-directed Construction of Genes on Genomes.</title>
        <authorList>
            <person name="Gilbert D.G."/>
            <person name="Choi J.-H."/>
            <person name="Mockaitis K."/>
            <person name="Colbourne J."/>
            <person name="Pfrender M."/>
        </authorList>
    </citation>
    <scope>NUCLEOTIDE SEQUENCE [LARGE SCALE GENOMIC DNA]</scope>
    <source>
        <strain evidence="1 2">Xinb3</strain>
        <tissue evidence="1">Complete organism</tissue>
    </source>
</reference>
<dbReference type="Proteomes" id="UP000076858">
    <property type="component" value="Unassembled WGS sequence"/>
</dbReference>
<keyword evidence="2" id="KW-1185">Reference proteome</keyword>
<organism evidence="1 2">
    <name type="scientific">Daphnia magna</name>
    <dbReference type="NCBI Taxonomy" id="35525"/>
    <lineage>
        <taxon>Eukaryota</taxon>
        <taxon>Metazoa</taxon>
        <taxon>Ecdysozoa</taxon>
        <taxon>Arthropoda</taxon>
        <taxon>Crustacea</taxon>
        <taxon>Branchiopoda</taxon>
        <taxon>Diplostraca</taxon>
        <taxon>Cladocera</taxon>
        <taxon>Anomopoda</taxon>
        <taxon>Daphniidae</taxon>
        <taxon>Daphnia</taxon>
    </lineage>
</organism>
<dbReference type="AlphaFoldDB" id="A0A164MU14"/>
<protein>
    <submittedName>
        <fullName evidence="1">Uncharacterized protein</fullName>
    </submittedName>
</protein>
<dbReference type="OrthoDB" id="6359149at2759"/>